<dbReference type="AlphaFoldDB" id="V7BWU4"/>
<dbReference type="Proteomes" id="UP000000226">
    <property type="component" value="Chromosome 5"/>
</dbReference>
<evidence type="ECO:0000313" key="1">
    <source>
        <dbReference type="EMBL" id="ESW21513.1"/>
    </source>
</evidence>
<dbReference type="EMBL" id="CM002292">
    <property type="protein sequence ID" value="ESW21513.1"/>
    <property type="molecule type" value="Genomic_DNA"/>
</dbReference>
<protein>
    <submittedName>
        <fullName evidence="1">Uncharacterized protein</fullName>
    </submittedName>
</protein>
<accession>V7BWU4</accession>
<organism evidence="1 2">
    <name type="scientific">Phaseolus vulgaris</name>
    <name type="common">Kidney bean</name>
    <name type="synonym">French bean</name>
    <dbReference type="NCBI Taxonomy" id="3885"/>
    <lineage>
        <taxon>Eukaryota</taxon>
        <taxon>Viridiplantae</taxon>
        <taxon>Streptophyta</taxon>
        <taxon>Embryophyta</taxon>
        <taxon>Tracheophyta</taxon>
        <taxon>Spermatophyta</taxon>
        <taxon>Magnoliopsida</taxon>
        <taxon>eudicotyledons</taxon>
        <taxon>Gunneridae</taxon>
        <taxon>Pentapetalae</taxon>
        <taxon>rosids</taxon>
        <taxon>fabids</taxon>
        <taxon>Fabales</taxon>
        <taxon>Fabaceae</taxon>
        <taxon>Papilionoideae</taxon>
        <taxon>50 kb inversion clade</taxon>
        <taxon>NPAAA clade</taxon>
        <taxon>indigoferoid/millettioid clade</taxon>
        <taxon>Phaseoleae</taxon>
        <taxon>Phaseolus</taxon>
    </lineage>
</organism>
<name>V7BWU4_PHAVU</name>
<sequence>MFILHLNHSHGIEFIFFKVLAFVRTDKGNNSPHRADCHVCKCLLGFHTKAEQSDLMGLWAYLPCSKIPTREGAVNFLPIRGLYDCEYELASKEWIKPNFVQFFLVQNSFVRTEKPTCNTFI</sequence>
<keyword evidence="2" id="KW-1185">Reference proteome</keyword>
<evidence type="ECO:0000313" key="2">
    <source>
        <dbReference type="Proteomes" id="UP000000226"/>
    </source>
</evidence>
<proteinExistence type="predicted"/>
<gene>
    <name evidence="1" type="ORF">PHAVU_005G077000g</name>
</gene>
<dbReference type="Gramene" id="ESW21513">
    <property type="protein sequence ID" value="ESW21513"/>
    <property type="gene ID" value="PHAVU_005G077000g"/>
</dbReference>
<reference evidence="2" key="1">
    <citation type="journal article" date="2014" name="Nat. Genet.">
        <title>A reference genome for common bean and genome-wide analysis of dual domestications.</title>
        <authorList>
            <person name="Schmutz J."/>
            <person name="McClean P.E."/>
            <person name="Mamidi S."/>
            <person name="Wu G.A."/>
            <person name="Cannon S.B."/>
            <person name="Grimwood J."/>
            <person name="Jenkins J."/>
            <person name="Shu S."/>
            <person name="Song Q."/>
            <person name="Chavarro C."/>
            <person name="Torres-Torres M."/>
            <person name="Geffroy V."/>
            <person name="Moghaddam S.M."/>
            <person name="Gao D."/>
            <person name="Abernathy B."/>
            <person name="Barry K."/>
            <person name="Blair M."/>
            <person name="Brick M.A."/>
            <person name="Chovatia M."/>
            <person name="Gepts P."/>
            <person name="Goodstein D.M."/>
            <person name="Gonzales M."/>
            <person name="Hellsten U."/>
            <person name="Hyten D.L."/>
            <person name="Jia G."/>
            <person name="Kelly J.D."/>
            <person name="Kudrna D."/>
            <person name="Lee R."/>
            <person name="Richard M.M."/>
            <person name="Miklas P.N."/>
            <person name="Osorno J.M."/>
            <person name="Rodrigues J."/>
            <person name="Thareau V."/>
            <person name="Urrea C.A."/>
            <person name="Wang M."/>
            <person name="Yu Y."/>
            <person name="Zhang M."/>
            <person name="Wing R.A."/>
            <person name="Cregan P.B."/>
            <person name="Rokhsar D.S."/>
            <person name="Jackson S.A."/>
        </authorList>
    </citation>
    <scope>NUCLEOTIDE SEQUENCE [LARGE SCALE GENOMIC DNA]</scope>
    <source>
        <strain evidence="2">cv. G19833</strain>
    </source>
</reference>